<evidence type="ECO:0000256" key="8">
    <source>
        <dbReference type="SAM" id="Phobius"/>
    </source>
</evidence>
<keyword evidence="8" id="KW-1133">Transmembrane helix</keyword>
<comment type="subcellular location">
    <subcellularLocation>
        <location evidence="1">Membrane</location>
        <topology evidence="1">Lipid-anchor</topology>
    </subcellularLocation>
</comment>
<dbReference type="Gene3D" id="3.30.300.210">
    <property type="entry name" value="Nutrient germinant receptor protein C, domain 3"/>
    <property type="match status" value="1"/>
</dbReference>
<dbReference type="Proteomes" id="UP000265692">
    <property type="component" value="Unassembled WGS sequence"/>
</dbReference>
<evidence type="ECO:0000259" key="9">
    <source>
        <dbReference type="Pfam" id="PF05504"/>
    </source>
</evidence>
<reference evidence="11 12" key="1">
    <citation type="submission" date="2018-08" db="EMBL/GenBank/DDBJ databases">
        <title>Lysinibacillus sp. YLB-03 draft genome sequence.</title>
        <authorList>
            <person name="Yu L."/>
        </authorList>
    </citation>
    <scope>NUCLEOTIDE SEQUENCE [LARGE SCALE GENOMIC DNA]</scope>
    <source>
        <strain evidence="11 12">YLB-03</strain>
    </source>
</reference>
<organism evidence="11 12">
    <name type="scientific">Ureibacillus yapensis</name>
    <dbReference type="NCBI Taxonomy" id="2304605"/>
    <lineage>
        <taxon>Bacteria</taxon>
        <taxon>Bacillati</taxon>
        <taxon>Bacillota</taxon>
        <taxon>Bacilli</taxon>
        <taxon>Bacillales</taxon>
        <taxon>Caryophanaceae</taxon>
        <taxon>Ureibacillus</taxon>
    </lineage>
</organism>
<feature type="transmembrane region" description="Helical" evidence="8">
    <location>
        <begin position="34"/>
        <end position="53"/>
    </location>
</feature>
<dbReference type="PANTHER" id="PTHR35789">
    <property type="entry name" value="SPORE GERMINATION PROTEIN B3"/>
    <property type="match status" value="1"/>
</dbReference>
<dbReference type="Pfam" id="PF25198">
    <property type="entry name" value="Spore_GerAC_N"/>
    <property type="match status" value="1"/>
</dbReference>
<evidence type="ECO:0000256" key="2">
    <source>
        <dbReference type="ARBA" id="ARBA00007886"/>
    </source>
</evidence>
<dbReference type="Pfam" id="PF05504">
    <property type="entry name" value="Spore_GerAC"/>
    <property type="match status" value="1"/>
</dbReference>
<evidence type="ECO:0000313" key="12">
    <source>
        <dbReference type="Proteomes" id="UP000265692"/>
    </source>
</evidence>
<evidence type="ECO:0000313" key="11">
    <source>
        <dbReference type="EMBL" id="RHW37676.1"/>
    </source>
</evidence>
<evidence type="ECO:0000256" key="5">
    <source>
        <dbReference type="ARBA" id="ARBA00023136"/>
    </source>
</evidence>
<proteinExistence type="inferred from homology"/>
<gene>
    <name evidence="11" type="ORF">D1B33_07780</name>
</gene>
<keyword evidence="3" id="KW-0309">Germination</keyword>
<keyword evidence="8" id="KW-0812">Transmembrane</keyword>
<evidence type="ECO:0000259" key="10">
    <source>
        <dbReference type="Pfam" id="PF25198"/>
    </source>
</evidence>
<dbReference type="NCBIfam" id="TIGR02887">
    <property type="entry name" value="spore_ger_x_C"/>
    <property type="match status" value="1"/>
</dbReference>
<dbReference type="EMBL" id="QWEI01000003">
    <property type="protein sequence ID" value="RHW37676.1"/>
    <property type="molecule type" value="Genomic_DNA"/>
</dbReference>
<evidence type="ECO:0000256" key="6">
    <source>
        <dbReference type="ARBA" id="ARBA00023139"/>
    </source>
</evidence>
<evidence type="ECO:0000256" key="3">
    <source>
        <dbReference type="ARBA" id="ARBA00022544"/>
    </source>
</evidence>
<dbReference type="InterPro" id="IPR057336">
    <property type="entry name" value="GerAC_N"/>
</dbReference>
<dbReference type="InterPro" id="IPR008844">
    <property type="entry name" value="Spore_GerAC-like"/>
</dbReference>
<comment type="caution">
    <text evidence="11">The sequence shown here is derived from an EMBL/GenBank/DDBJ whole genome shotgun (WGS) entry which is preliminary data.</text>
</comment>
<keyword evidence="4" id="KW-0732">Signal</keyword>
<dbReference type="OrthoDB" id="2592518at2"/>
<evidence type="ECO:0000256" key="4">
    <source>
        <dbReference type="ARBA" id="ARBA00022729"/>
    </source>
</evidence>
<sequence>MYHSVYLSVPSVHFCKNQKKYKESGEKSLNRKKVFILLLSVTLFLFGCAQTRILERISLVTLVGYDQDQEDNVKATAVIRQINPNYESSIETQSETEHTSKGARTKLDMRTAKQLMIGQLRVVLFGEELAKSGLDEAIHTLMMNSEISTSTYLAVVEGETKPMIEYKYETITDIGQYLYNLLKHNIEQQQSISSTLHEVVRDKYSPYREFAMPLLKKEGEHIQINGVAFFNNGKMVGRLPADDIYYVVLLSDSFKHGTLELEIPSDNIVSKSKQSGNLQIAVDSIETDRRFDLVSVKPAQFDISINMKCRLLEIDSNVPIGNHQVIKKVEKAMSKKMEEEINRIFKYSQQVNSDIFGFGEVYKSHLSESELKNVKWNELYPDIKAKIQVNVDIIRNGTFE</sequence>
<comment type="similarity">
    <text evidence="2">Belongs to the GerABKC lipoprotein family.</text>
</comment>
<accession>A0A396SGS8</accession>
<dbReference type="PANTHER" id="PTHR35789:SF1">
    <property type="entry name" value="SPORE GERMINATION PROTEIN B3"/>
    <property type="match status" value="1"/>
</dbReference>
<dbReference type="InterPro" id="IPR038501">
    <property type="entry name" value="Spore_GerAC_C_sf"/>
</dbReference>
<feature type="domain" description="Spore germination GerAC-like C-terminal" evidence="9">
    <location>
        <begin position="225"/>
        <end position="397"/>
    </location>
</feature>
<dbReference type="GO" id="GO:0016020">
    <property type="term" value="C:membrane"/>
    <property type="evidence" value="ECO:0007669"/>
    <property type="project" value="UniProtKB-SubCell"/>
</dbReference>
<dbReference type="InterPro" id="IPR046953">
    <property type="entry name" value="Spore_GerAC-like_C"/>
</dbReference>
<keyword evidence="5 8" id="KW-0472">Membrane</keyword>
<keyword evidence="6" id="KW-0564">Palmitate</keyword>
<keyword evidence="12" id="KW-1185">Reference proteome</keyword>
<feature type="domain" description="Spore germination protein N-terminal" evidence="10">
    <location>
        <begin position="52"/>
        <end position="216"/>
    </location>
</feature>
<evidence type="ECO:0000256" key="1">
    <source>
        <dbReference type="ARBA" id="ARBA00004635"/>
    </source>
</evidence>
<dbReference type="GO" id="GO:0009847">
    <property type="term" value="P:spore germination"/>
    <property type="evidence" value="ECO:0007669"/>
    <property type="project" value="InterPro"/>
</dbReference>
<dbReference type="AlphaFoldDB" id="A0A396SGS8"/>
<keyword evidence="7" id="KW-0449">Lipoprotein</keyword>
<name>A0A396SGS8_9BACL</name>
<protein>
    <submittedName>
        <fullName evidence="11">Ger(X)C family spore germination protein</fullName>
    </submittedName>
</protein>
<evidence type="ECO:0000256" key="7">
    <source>
        <dbReference type="ARBA" id="ARBA00023288"/>
    </source>
</evidence>